<dbReference type="STRING" id="448386.A0A2V3J3H2"/>
<sequence>MHWWRSATWPRVARRWRLTWVRLWAALRFARNCARSHTASVASQSDILRYRRPARRPRARPSLHPPRPPPSFQYWHSPRRRRVTPVALDHAPGPQEAFLQCIQCLAVYHVEPEELEGPPRVVACSACLHEWYANEDDLIWGDEQASAALKLATERTQGSNAFVAARGVAKKQQAQNNDGPINVFVGNLSFRATEEDLYRAFSGYGAVLKCELPADSAGIPKGYAFVEMQSRQSGMKAIECLQGTSIVGRDISLSIAKPRTPDAKKATGRTKPRGKNRGGKRAQFEKSDKELSEQPSPN</sequence>
<evidence type="ECO:0000313" key="9">
    <source>
        <dbReference type="EMBL" id="PXF48958.1"/>
    </source>
</evidence>
<feature type="region of interest" description="Disordered" evidence="6">
    <location>
        <begin position="56"/>
        <end position="75"/>
    </location>
</feature>
<evidence type="ECO:0000256" key="7">
    <source>
        <dbReference type="SAM" id="SignalP"/>
    </source>
</evidence>
<evidence type="ECO:0000256" key="2">
    <source>
        <dbReference type="ARBA" id="ARBA00022737"/>
    </source>
</evidence>
<dbReference type="SUPFAM" id="SSF54928">
    <property type="entry name" value="RNA-binding domain, RBD"/>
    <property type="match status" value="1"/>
</dbReference>
<feature type="chain" id="PRO_5016063863" evidence="7">
    <location>
        <begin position="35"/>
        <end position="298"/>
    </location>
</feature>
<dbReference type="PANTHER" id="PTHR48039:SF5">
    <property type="entry name" value="RNA-BINDING PROTEIN 28"/>
    <property type="match status" value="1"/>
</dbReference>
<dbReference type="InterPro" id="IPR035979">
    <property type="entry name" value="RBD_domain_sf"/>
</dbReference>
<keyword evidence="2" id="KW-0677">Repeat</keyword>
<dbReference type="Proteomes" id="UP000247409">
    <property type="component" value="Unassembled WGS sequence"/>
</dbReference>
<dbReference type="InterPro" id="IPR012677">
    <property type="entry name" value="Nucleotide-bd_a/b_plait_sf"/>
</dbReference>
<dbReference type="CDD" id="cd00590">
    <property type="entry name" value="RRM_SF"/>
    <property type="match status" value="1"/>
</dbReference>
<organism evidence="9 10">
    <name type="scientific">Gracilariopsis chorda</name>
    <dbReference type="NCBI Taxonomy" id="448386"/>
    <lineage>
        <taxon>Eukaryota</taxon>
        <taxon>Rhodophyta</taxon>
        <taxon>Florideophyceae</taxon>
        <taxon>Rhodymeniophycidae</taxon>
        <taxon>Gracilariales</taxon>
        <taxon>Gracilariaceae</taxon>
        <taxon>Gracilariopsis</taxon>
    </lineage>
</organism>
<evidence type="ECO:0000256" key="6">
    <source>
        <dbReference type="SAM" id="MobiDB-lite"/>
    </source>
</evidence>
<dbReference type="InterPro" id="IPR011723">
    <property type="entry name" value="Znf/thioredoxin_put"/>
</dbReference>
<comment type="caution">
    <text evidence="9">The sequence shown here is derived from an EMBL/GenBank/DDBJ whole genome shotgun (WGS) entry which is preliminary data.</text>
</comment>
<dbReference type="Pfam" id="PF00076">
    <property type="entry name" value="RRM_1"/>
    <property type="match status" value="1"/>
</dbReference>
<evidence type="ECO:0000259" key="8">
    <source>
        <dbReference type="PROSITE" id="PS50102"/>
    </source>
</evidence>
<keyword evidence="7" id="KW-0732">Signal</keyword>
<keyword evidence="3 5" id="KW-0694">RNA-binding</keyword>
<protein>
    <submittedName>
        <fullName evidence="9">Putative RNA-binding protein RbpB</fullName>
    </submittedName>
</protein>
<dbReference type="InterPro" id="IPR051945">
    <property type="entry name" value="RRM_MRD1_RNA_proc_ribogen"/>
</dbReference>
<dbReference type="InterPro" id="IPR000504">
    <property type="entry name" value="RRM_dom"/>
</dbReference>
<dbReference type="GO" id="GO:0003729">
    <property type="term" value="F:mRNA binding"/>
    <property type="evidence" value="ECO:0007669"/>
    <property type="project" value="TreeGrafter"/>
</dbReference>
<dbReference type="PANTHER" id="PTHR48039">
    <property type="entry name" value="RNA-BINDING MOTIF PROTEIN 14B"/>
    <property type="match status" value="1"/>
</dbReference>
<dbReference type="Gene3D" id="3.30.70.330">
    <property type="match status" value="1"/>
</dbReference>
<feature type="signal peptide" evidence="7">
    <location>
        <begin position="1"/>
        <end position="34"/>
    </location>
</feature>
<keyword evidence="4" id="KW-0539">Nucleus</keyword>
<dbReference type="AlphaFoldDB" id="A0A2V3J3H2"/>
<evidence type="ECO:0000256" key="1">
    <source>
        <dbReference type="ARBA" id="ARBA00004123"/>
    </source>
</evidence>
<comment type="subcellular location">
    <subcellularLocation>
        <location evidence="1">Nucleus</location>
    </subcellularLocation>
</comment>
<gene>
    <name evidence="9" type="ORF">BWQ96_01300</name>
</gene>
<evidence type="ECO:0000256" key="5">
    <source>
        <dbReference type="PROSITE-ProRule" id="PRU00176"/>
    </source>
</evidence>
<dbReference type="GO" id="GO:0005730">
    <property type="term" value="C:nucleolus"/>
    <property type="evidence" value="ECO:0007669"/>
    <property type="project" value="TreeGrafter"/>
</dbReference>
<dbReference type="OrthoDB" id="4820at2759"/>
<feature type="compositionally biased region" description="Basic and acidic residues" evidence="6">
    <location>
        <begin position="282"/>
        <end position="292"/>
    </location>
</feature>
<dbReference type="EMBL" id="NBIV01000010">
    <property type="protein sequence ID" value="PXF48958.1"/>
    <property type="molecule type" value="Genomic_DNA"/>
</dbReference>
<proteinExistence type="predicted"/>
<keyword evidence="10" id="KW-1185">Reference proteome</keyword>
<evidence type="ECO:0000256" key="4">
    <source>
        <dbReference type="ARBA" id="ARBA00023242"/>
    </source>
</evidence>
<evidence type="ECO:0000256" key="3">
    <source>
        <dbReference type="ARBA" id="ARBA00022884"/>
    </source>
</evidence>
<dbReference type="PROSITE" id="PS50102">
    <property type="entry name" value="RRM"/>
    <property type="match status" value="1"/>
</dbReference>
<accession>A0A2V3J3H2</accession>
<dbReference type="NCBIfam" id="TIGR02098">
    <property type="entry name" value="MJ0042_CXXC"/>
    <property type="match status" value="1"/>
</dbReference>
<feature type="region of interest" description="Disordered" evidence="6">
    <location>
        <begin position="252"/>
        <end position="298"/>
    </location>
</feature>
<name>A0A2V3J3H2_9FLOR</name>
<feature type="domain" description="RRM" evidence="8">
    <location>
        <begin position="181"/>
        <end position="258"/>
    </location>
</feature>
<feature type="compositionally biased region" description="Basic residues" evidence="6">
    <location>
        <begin position="266"/>
        <end position="280"/>
    </location>
</feature>
<reference evidence="9 10" key="1">
    <citation type="journal article" date="2018" name="Mol. Biol. Evol.">
        <title>Analysis of the draft genome of the red seaweed Gracilariopsis chorda provides insights into genome size evolution in Rhodophyta.</title>
        <authorList>
            <person name="Lee J."/>
            <person name="Yang E.C."/>
            <person name="Graf L."/>
            <person name="Yang J.H."/>
            <person name="Qiu H."/>
            <person name="Zel Zion U."/>
            <person name="Chan C.X."/>
            <person name="Stephens T.G."/>
            <person name="Weber A.P.M."/>
            <person name="Boo G.H."/>
            <person name="Boo S.M."/>
            <person name="Kim K.M."/>
            <person name="Shin Y."/>
            <person name="Jung M."/>
            <person name="Lee S.J."/>
            <person name="Yim H.S."/>
            <person name="Lee J.H."/>
            <person name="Bhattacharya D."/>
            <person name="Yoon H.S."/>
        </authorList>
    </citation>
    <scope>NUCLEOTIDE SEQUENCE [LARGE SCALE GENOMIC DNA]</scope>
    <source>
        <strain evidence="9 10">SKKU-2015</strain>
        <tissue evidence="9">Whole body</tissue>
    </source>
</reference>
<dbReference type="SMART" id="SM00360">
    <property type="entry name" value="RRM"/>
    <property type="match status" value="1"/>
</dbReference>
<evidence type="ECO:0000313" key="10">
    <source>
        <dbReference type="Proteomes" id="UP000247409"/>
    </source>
</evidence>